<feature type="transmembrane region" description="Helical" evidence="2">
    <location>
        <begin position="439"/>
        <end position="462"/>
    </location>
</feature>
<dbReference type="OrthoDB" id="3062801at2759"/>
<keyword evidence="2" id="KW-0472">Membrane</keyword>
<dbReference type="EMBL" id="BPQB01000039">
    <property type="protein sequence ID" value="GJE94369.1"/>
    <property type="molecule type" value="Genomic_DNA"/>
</dbReference>
<feature type="compositionally biased region" description="Low complexity" evidence="1">
    <location>
        <begin position="49"/>
        <end position="63"/>
    </location>
</feature>
<evidence type="ECO:0000256" key="2">
    <source>
        <dbReference type="SAM" id="Phobius"/>
    </source>
</evidence>
<keyword evidence="2" id="KW-1133">Transmembrane helix</keyword>
<feature type="transmembrane region" description="Helical" evidence="2">
    <location>
        <begin position="535"/>
        <end position="558"/>
    </location>
</feature>
<protein>
    <submittedName>
        <fullName evidence="3">Uncharacterized protein</fullName>
    </submittedName>
</protein>
<proteinExistence type="predicted"/>
<dbReference type="Proteomes" id="UP000703269">
    <property type="component" value="Unassembled WGS sequence"/>
</dbReference>
<feature type="compositionally biased region" description="Polar residues" evidence="1">
    <location>
        <begin position="90"/>
        <end position="122"/>
    </location>
</feature>
<keyword evidence="2" id="KW-0812">Transmembrane</keyword>
<reference evidence="3 4" key="1">
    <citation type="submission" date="2021-08" db="EMBL/GenBank/DDBJ databases">
        <title>Draft Genome Sequence of Phanerochaete sordida strain YK-624.</title>
        <authorList>
            <person name="Mori T."/>
            <person name="Dohra H."/>
            <person name="Suzuki T."/>
            <person name="Kawagishi H."/>
            <person name="Hirai H."/>
        </authorList>
    </citation>
    <scope>NUCLEOTIDE SEQUENCE [LARGE SCALE GENOMIC DNA]</scope>
    <source>
        <strain evidence="3 4">YK-624</strain>
    </source>
</reference>
<feature type="compositionally biased region" description="Polar residues" evidence="1">
    <location>
        <begin position="19"/>
        <end position="43"/>
    </location>
</feature>
<keyword evidence="4" id="KW-1185">Reference proteome</keyword>
<evidence type="ECO:0000256" key="1">
    <source>
        <dbReference type="SAM" id="MobiDB-lite"/>
    </source>
</evidence>
<accession>A0A9P3GIU0</accession>
<feature type="region of interest" description="Disordered" evidence="1">
    <location>
        <begin position="1"/>
        <end position="208"/>
    </location>
</feature>
<evidence type="ECO:0000313" key="3">
    <source>
        <dbReference type="EMBL" id="GJE94369.1"/>
    </source>
</evidence>
<feature type="compositionally biased region" description="Basic and acidic residues" evidence="1">
    <location>
        <begin position="587"/>
        <end position="621"/>
    </location>
</feature>
<feature type="compositionally biased region" description="Polar residues" evidence="1">
    <location>
        <begin position="144"/>
        <end position="160"/>
    </location>
</feature>
<comment type="caution">
    <text evidence="3">The sequence shown here is derived from an EMBL/GenBank/DDBJ whole genome shotgun (WGS) entry which is preliminary data.</text>
</comment>
<feature type="transmembrane region" description="Helical" evidence="2">
    <location>
        <begin position="483"/>
        <end position="515"/>
    </location>
</feature>
<evidence type="ECO:0000313" key="4">
    <source>
        <dbReference type="Proteomes" id="UP000703269"/>
    </source>
</evidence>
<sequence>MSIAEGERIGEGLEVTPAASESSSTPRGINNVPFPSNVASQSAPAIVPSDSSSSNLTSSDKLSALPGIQSSPALDRLRQASRPPRRSLDGPSSQTLPTLDSASPGSLSLSRFPSRASGSEKSVTGRETPKQRVSFESDRGSLPATFQNIRSGPSRTSQRNDMAAASPLARSEESSRPVSQSQRPTISTSPRKQGLNTPQSASPSQSRAASPLRFFGWNLHRAQSRDEPFIPNDPFKAQFRFFSSPSSTPRRSSAALFDANCTDTCATCLPFPTTCTPGSKFRFRTCGRGVQMFFTDTLPRQIYLHGLFRLPAMYFSRVSRVFEDAEVSKHEVQRMIEACAPAGAEEGISAGLAANLGFGTAFAATRNRNGGSVFPFPEDWNPPSVSPALARFKHSWETFVDALIREWKTLNLVSVLLCTAILTMFQIQDAAGDPLTRFAALFSLIFSIMSLTYGCVYIVQFGTMRSMYKASRWAEEAQRSKTIIWWNIWVLLAMPAIWLAWAMVAFCIAIMSYIWRTGSSDDPADGTRTPLSPGQALAVRIAISAVFALGLVYFVLILRTFASYGERETGWRRSWLATGGHPRERHRHDDVRERERERGRRRERGRQEQRQETGREADVESKQSPAMSPIAGLGLLGVSGSSVKGLASVTSVLADDSEGEKVDAFPMGALKGKVLPKL</sequence>
<feature type="region of interest" description="Disordered" evidence="1">
    <location>
        <begin position="578"/>
        <end position="625"/>
    </location>
</feature>
<feature type="compositionally biased region" description="Basic and acidic residues" evidence="1">
    <location>
        <begin position="123"/>
        <end position="139"/>
    </location>
</feature>
<organism evidence="3 4">
    <name type="scientific">Phanerochaete sordida</name>
    <dbReference type="NCBI Taxonomy" id="48140"/>
    <lineage>
        <taxon>Eukaryota</taxon>
        <taxon>Fungi</taxon>
        <taxon>Dikarya</taxon>
        <taxon>Basidiomycota</taxon>
        <taxon>Agaricomycotina</taxon>
        <taxon>Agaricomycetes</taxon>
        <taxon>Polyporales</taxon>
        <taxon>Phanerochaetaceae</taxon>
        <taxon>Phanerochaete</taxon>
    </lineage>
</organism>
<feature type="compositionally biased region" description="Basic and acidic residues" evidence="1">
    <location>
        <begin position="1"/>
        <end position="11"/>
    </location>
</feature>
<feature type="compositionally biased region" description="Polar residues" evidence="1">
    <location>
        <begin position="176"/>
        <end position="197"/>
    </location>
</feature>
<gene>
    <name evidence="3" type="ORF">PsYK624_105380</name>
</gene>
<name>A0A9P3GIU0_9APHY</name>
<dbReference type="AlphaFoldDB" id="A0A9P3GIU0"/>
<feature type="compositionally biased region" description="Low complexity" evidence="1">
    <location>
        <begin position="198"/>
        <end position="208"/>
    </location>
</feature>